<dbReference type="Gene3D" id="3.40.50.10810">
    <property type="entry name" value="Tandem AAA-ATPase domain"/>
    <property type="match status" value="1"/>
</dbReference>
<dbReference type="Proteomes" id="UP000605846">
    <property type="component" value="Unassembled WGS sequence"/>
</dbReference>
<feature type="region of interest" description="Disordered" evidence="4">
    <location>
        <begin position="1077"/>
        <end position="1102"/>
    </location>
</feature>
<organism evidence="7 8">
    <name type="scientific">Apophysomyces ossiformis</name>
    <dbReference type="NCBI Taxonomy" id="679940"/>
    <lineage>
        <taxon>Eukaryota</taxon>
        <taxon>Fungi</taxon>
        <taxon>Fungi incertae sedis</taxon>
        <taxon>Mucoromycota</taxon>
        <taxon>Mucoromycotina</taxon>
        <taxon>Mucoromycetes</taxon>
        <taxon>Mucorales</taxon>
        <taxon>Mucorineae</taxon>
        <taxon>Mucoraceae</taxon>
        <taxon>Apophysomyces</taxon>
    </lineage>
</organism>
<keyword evidence="2" id="KW-0378">Hydrolase</keyword>
<evidence type="ECO:0000259" key="6">
    <source>
        <dbReference type="PROSITE" id="PS51194"/>
    </source>
</evidence>
<dbReference type="PROSITE" id="PS51192">
    <property type="entry name" value="HELICASE_ATP_BIND_1"/>
    <property type="match status" value="1"/>
</dbReference>
<reference evidence="7" key="1">
    <citation type="submission" date="2020-01" db="EMBL/GenBank/DDBJ databases">
        <title>Genome Sequencing of Three Apophysomyces-Like Fungal Strains Confirms a Novel Fungal Genus in the Mucoromycota with divergent Burkholderia-like Endosymbiotic Bacteria.</title>
        <authorList>
            <person name="Stajich J.E."/>
            <person name="Macias A.M."/>
            <person name="Carter-House D."/>
            <person name="Lovett B."/>
            <person name="Kasson L.R."/>
            <person name="Berry K."/>
            <person name="Grigoriev I."/>
            <person name="Chang Y."/>
            <person name="Spatafora J."/>
            <person name="Kasson M.T."/>
        </authorList>
    </citation>
    <scope>NUCLEOTIDE SEQUENCE</scope>
    <source>
        <strain evidence="7">NRRL A-21654</strain>
    </source>
</reference>
<evidence type="ECO:0000256" key="4">
    <source>
        <dbReference type="SAM" id="MobiDB-lite"/>
    </source>
</evidence>
<evidence type="ECO:0000259" key="5">
    <source>
        <dbReference type="PROSITE" id="PS51192"/>
    </source>
</evidence>
<dbReference type="CDD" id="cd18793">
    <property type="entry name" value="SF2_C_SNF"/>
    <property type="match status" value="1"/>
</dbReference>
<dbReference type="Pfam" id="PF00271">
    <property type="entry name" value="Helicase_C"/>
    <property type="match status" value="1"/>
</dbReference>
<sequence>MLSSPTEVAAGFLKIKLITANDNPTFDWIPFHSSNWDPVEEHRPTCKLIHALQRAGRIRALCRLTHERVLLVYVYLVIAPIPSTLSAMGPNGQHFLDFLSLLDRCDAKTLTNSATTSTTSVFRSVEAKSLLDIFIAMPSPQPGDLKRGDPETLQFLDGFLKEGHIGGMKTELYGYQKRSLWKMLQREIAPGWIHAPEVVELVSADNIPYYFNQLSYTLTTIPSMEPDVGGGIICEDMLIADRPPNVQKGTGKTCICLSAIMATRHLPNPLDVNLKTDLLASVNGTNVKPLWAIAADQALRYMLNWEFHNVNYSEDIIEILRKYPAYYEWSDIPPSFYERARRRDIDIPVLRVYASCSTLVVGKYHAVNDKHDEKRTSTHFITVPDNLVSQWMGEIYKHIEDGEIKFVILDDNKKQIPDPLQLLQCHLVLISQSRFSYENVAGGLEFQGIPRICRCPYIGASRVRNCQCSDPMANEAYVSPLLQVHWKRVIVDEGHRLSSKNRLSELSAKLFANWKWVCTGTPTQNLTESATVLTRHESQTDDLNRLGTLIGKVLNLQPFGTNQKLWNQLITKPFMKGKPWAITSVSCLMEQVMIRNRRCDVEKDVKLPPLYRKQVFLEFDYYQWIAHNCQIAMIGLNAILSRREGPDYLFSKNNKRALHETAHNIWQSCLWHSIDLRWLKASFENCYEKIKAVDNGLEDYGDDEPTLRQIKEVLQHALNDQMFMSMMSSHSPSLIVLGLPRVFMEQWSWLGGQRGAYVGENHCIIQFETIKNLIRETANAADTDELYVYDGVHRSLKRLHGTREKENNSQEVHQLPLTYYTKNAFSDARIACSTSSKINYLLNQICQYHRTEKCIIFSQHYNEIQEIYAALHLAHIRVLMYLDSHMSNAKRSQTILTFNTSDNANVIVMAVQKAAYGIDLSSATRVYFVSPVWQTAMEIQAIKRAHRIGQRKPVYVETLVIRNSIEDELLKRRQEVVSDLNSGNYTGNIEGKNDAFSPETHEYAQQEFYSDTKLRNMLNHARFVPLPSHISTDHNQLIQPLEAPLHIMQRRFSAGRGRPTSYANDSMLRRHALSLSKSEQNGKRKVVVDEEEEKQTDDGDAPLVAQQLVRNVSVEDLSFKRRKKKSVRFADAETEALCNKLEQDQGFNNVYSSSSL</sequence>
<keyword evidence="1" id="KW-0547">Nucleotide-binding</keyword>
<dbReference type="PANTHER" id="PTHR45626:SF51">
    <property type="entry name" value="SNF2-RELATED DOMAIN-CONTAINING PROTEIN"/>
    <property type="match status" value="1"/>
</dbReference>
<dbReference type="PANTHER" id="PTHR45626">
    <property type="entry name" value="TRANSCRIPTION TERMINATION FACTOR 2-RELATED"/>
    <property type="match status" value="1"/>
</dbReference>
<dbReference type="GO" id="GO:0005524">
    <property type="term" value="F:ATP binding"/>
    <property type="evidence" value="ECO:0007669"/>
    <property type="project" value="UniProtKB-KW"/>
</dbReference>
<dbReference type="Gene3D" id="3.40.50.300">
    <property type="entry name" value="P-loop containing nucleotide triphosphate hydrolases"/>
    <property type="match status" value="1"/>
</dbReference>
<dbReference type="Pfam" id="PF00176">
    <property type="entry name" value="SNF2-rel_dom"/>
    <property type="match status" value="1"/>
</dbReference>
<dbReference type="OrthoDB" id="2801544at2759"/>
<dbReference type="GO" id="GO:0016787">
    <property type="term" value="F:hydrolase activity"/>
    <property type="evidence" value="ECO:0007669"/>
    <property type="project" value="UniProtKB-KW"/>
</dbReference>
<dbReference type="InterPro" id="IPR027417">
    <property type="entry name" value="P-loop_NTPase"/>
</dbReference>
<keyword evidence="8" id="KW-1185">Reference proteome</keyword>
<name>A0A8H7EPY5_9FUNG</name>
<dbReference type="InterPro" id="IPR038718">
    <property type="entry name" value="SNF2-like_sf"/>
</dbReference>
<dbReference type="InterPro" id="IPR049730">
    <property type="entry name" value="SNF2/RAD54-like_C"/>
</dbReference>
<dbReference type="AlphaFoldDB" id="A0A8H7EPY5"/>
<comment type="caution">
    <text evidence="7">The sequence shown here is derived from an EMBL/GenBank/DDBJ whole genome shotgun (WGS) entry which is preliminary data.</text>
</comment>
<feature type="compositionally biased region" description="Acidic residues" evidence="4">
    <location>
        <begin position="1089"/>
        <end position="1100"/>
    </location>
</feature>
<evidence type="ECO:0000256" key="1">
    <source>
        <dbReference type="ARBA" id="ARBA00022741"/>
    </source>
</evidence>
<dbReference type="InterPro" id="IPR001650">
    <property type="entry name" value="Helicase_C-like"/>
</dbReference>
<dbReference type="PROSITE" id="PS51194">
    <property type="entry name" value="HELICASE_CTER"/>
    <property type="match status" value="1"/>
</dbReference>
<dbReference type="SUPFAM" id="SSF52540">
    <property type="entry name" value="P-loop containing nucleoside triphosphate hydrolases"/>
    <property type="match status" value="2"/>
</dbReference>
<dbReference type="InterPro" id="IPR014001">
    <property type="entry name" value="Helicase_ATP-bd"/>
</dbReference>
<gene>
    <name evidence="7" type="ORF">EC973_007250</name>
</gene>
<evidence type="ECO:0000256" key="3">
    <source>
        <dbReference type="ARBA" id="ARBA00022840"/>
    </source>
</evidence>
<feature type="domain" description="Helicase ATP-binding" evidence="5">
    <location>
        <begin position="364"/>
        <end position="540"/>
    </location>
</feature>
<proteinExistence type="predicted"/>
<dbReference type="EMBL" id="JABAYA010000051">
    <property type="protein sequence ID" value="KAF7727694.1"/>
    <property type="molecule type" value="Genomic_DNA"/>
</dbReference>
<dbReference type="GO" id="GO:0006281">
    <property type="term" value="P:DNA repair"/>
    <property type="evidence" value="ECO:0007669"/>
    <property type="project" value="TreeGrafter"/>
</dbReference>
<dbReference type="InterPro" id="IPR050628">
    <property type="entry name" value="SNF2_RAD54_helicase_TF"/>
</dbReference>
<dbReference type="SMART" id="SM00490">
    <property type="entry name" value="HELICc"/>
    <property type="match status" value="1"/>
</dbReference>
<dbReference type="InterPro" id="IPR000330">
    <property type="entry name" value="SNF2_N"/>
</dbReference>
<accession>A0A8H7EPY5</accession>
<dbReference type="GO" id="GO:0005634">
    <property type="term" value="C:nucleus"/>
    <property type="evidence" value="ECO:0007669"/>
    <property type="project" value="TreeGrafter"/>
</dbReference>
<evidence type="ECO:0000313" key="7">
    <source>
        <dbReference type="EMBL" id="KAF7727694.1"/>
    </source>
</evidence>
<keyword evidence="3" id="KW-0067">ATP-binding</keyword>
<dbReference type="GO" id="GO:0008094">
    <property type="term" value="F:ATP-dependent activity, acting on DNA"/>
    <property type="evidence" value="ECO:0007669"/>
    <property type="project" value="TreeGrafter"/>
</dbReference>
<evidence type="ECO:0000313" key="8">
    <source>
        <dbReference type="Proteomes" id="UP000605846"/>
    </source>
</evidence>
<feature type="domain" description="Helicase C-terminal" evidence="6">
    <location>
        <begin position="837"/>
        <end position="997"/>
    </location>
</feature>
<evidence type="ECO:0000256" key="2">
    <source>
        <dbReference type="ARBA" id="ARBA00022801"/>
    </source>
</evidence>
<protein>
    <submittedName>
        <fullName evidence="7">Uncharacterized protein</fullName>
    </submittedName>
</protein>